<dbReference type="SUPFAM" id="SSF58042">
    <property type="entry name" value="Outer membrane lipoprotein"/>
    <property type="match status" value="1"/>
</dbReference>
<keyword evidence="1" id="KW-0175">Coiled coil</keyword>
<dbReference type="KEGG" id="cep:Cri9333_0813"/>
<dbReference type="HOGENOM" id="CLU_110168_1_1_3"/>
<sequence>MSVTIESDIKEILNKIDQRLDKLDTKIDFLSKDITDIKVGVAKLEEKVDGLSKRIDNQEFISRGVLIGLIVAILGGFAKLFGFVGVQ</sequence>
<reference evidence="3 4" key="1">
    <citation type="submission" date="2012-06" db="EMBL/GenBank/DDBJ databases">
        <title>Finished chromosome of genome of Crinalium epipsammum PCC 9333.</title>
        <authorList>
            <consortium name="US DOE Joint Genome Institute"/>
            <person name="Gugger M."/>
            <person name="Coursin T."/>
            <person name="Rippka R."/>
            <person name="Tandeau De Marsac N."/>
            <person name="Huntemann M."/>
            <person name="Wei C.-L."/>
            <person name="Han J."/>
            <person name="Detter J.C."/>
            <person name="Han C."/>
            <person name="Tapia R."/>
            <person name="Davenport K."/>
            <person name="Daligault H."/>
            <person name="Erkkila T."/>
            <person name="Gu W."/>
            <person name="Munk A.C.C."/>
            <person name="Teshima H."/>
            <person name="Xu Y."/>
            <person name="Chain P."/>
            <person name="Chen A."/>
            <person name="Krypides N."/>
            <person name="Mavromatis K."/>
            <person name="Markowitz V."/>
            <person name="Szeto E."/>
            <person name="Ivanova N."/>
            <person name="Mikhailova N."/>
            <person name="Ovchinnikova G."/>
            <person name="Pagani I."/>
            <person name="Pati A."/>
            <person name="Goodwin L."/>
            <person name="Peters L."/>
            <person name="Pitluck S."/>
            <person name="Woyke T."/>
            <person name="Kerfeld C."/>
        </authorList>
    </citation>
    <scope>NUCLEOTIDE SEQUENCE [LARGE SCALE GENOMIC DNA]</scope>
    <source>
        <strain evidence="3 4">PCC 9333</strain>
    </source>
</reference>
<dbReference type="OrthoDB" id="471184at2"/>
<feature type="transmembrane region" description="Helical" evidence="2">
    <location>
        <begin position="60"/>
        <end position="84"/>
    </location>
</feature>
<keyword evidence="2" id="KW-0472">Membrane</keyword>
<evidence type="ECO:0000313" key="3">
    <source>
        <dbReference type="EMBL" id="AFZ11731.1"/>
    </source>
</evidence>
<dbReference type="EMBL" id="CP003620">
    <property type="protein sequence ID" value="AFZ11731.1"/>
    <property type="molecule type" value="Genomic_DNA"/>
</dbReference>
<keyword evidence="2" id="KW-1133">Transmembrane helix</keyword>
<dbReference type="STRING" id="1173022.Cri9333_0813"/>
<proteinExistence type="predicted"/>
<dbReference type="Proteomes" id="UP000010472">
    <property type="component" value="Chromosome"/>
</dbReference>
<organism evidence="3 4">
    <name type="scientific">Crinalium epipsammum PCC 9333</name>
    <dbReference type="NCBI Taxonomy" id="1173022"/>
    <lineage>
        <taxon>Bacteria</taxon>
        <taxon>Bacillati</taxon>
        <taxon>Cyanobacteriota</taxon>
        <taxon>Cyanophyceae</taxon>
        <taxon>Gomontiellales</taxon>
        <taxon>Gomontiellaceae</taxon>
        <taxon>Crinalium</taxon>
    </lineage>
</organism>
<dbReference type="eggNOG" id="COG1322">
    <property type="taxonomic scope" value="Bacteria"/>
</dbReference>
<evidence type="ECO:0000313" key="4">
    <source>
        <dbReference type="Proteomes" id="UP000010472"/>
    </source>
</evidence>
<feature type="coiled-coil region" evidence="1">
    <location>
        <begin position="13"/>
        <end position="61"/>
    </location>
</feature>
<evidence type="ECO:0000256" key="2">
    <source>
        <dbReference type="SAM" id="Phobius"/>
    </source>
</evidence>
<dbReference type="PATRIC" id="fig|1173022.3.peg.885"/>
<keyword evidence="2" id="KW-0812">Transmembrane</keyword>
<protein>
    <submittedName>
        <fullName evidence="3">Uncharacterized protein</fullName>
    </submittedName>
</protein>
<dbReference type="Gene3D" id="1.20.1270.70">
    <property type="entry name" value="Designed single chain three-helix bundle"/>
    <property type="match status" value="1"/>
</dbReference>
<evidence type="ECO:0000256" key="1">
    <source>
        <dbReference type="SAM" id="Coils"/>
    </source>
</evidence>
<keyword evidence="4" id="KW-1185">Reference proteome</keyword>
<name>K9VUV0_9CYAN</name>
<dbReference type="AlphaFoldDB" id="K9VUV0"/>
<dbReference type="RefSeq" id="WP_015201853.1">
    <property type="nucleotide sequence ID" value="NC_019753.1"/>
</dbReference>
<gene>
    <name evidence="3" type="ORF">Cri9333_0813</name>
</gene>
<accession>K9VUV0</accession>